<dbReference type="GO" id="GO:0005886">
    <property type="term" value="C:plasma membrane"/>
    <property type="evidence" value="ECO:0007669"/>
    <property type="project" value="UniProtKB-SubCell"/>
</dbReference>
<feature type="transmembrane region" description="Helical" evidence="1">
    <location>
        <begin position="15"/>
        <end position="33"/>
    </location>
</feature>
<dbReference type="Pfam" id="PF12679">
    <property type="entry name" value="ABC2_membrane_2"/>
    <property type="match status" value="1"/>
</dbReference>
<dbReference type="Proteomes" id="UP000264883">
    <property type="component" value="Chromosome"/>
</dbReference>
<keyword evidence="1" id="KW-1133">Transmembrane helix</keyword>
<feature type="transmembrane region" description="Helical" evidence="1">
    <location>
        <begin position="196"/>
        <end position="215"/>
    </location>
</feature>
<sequence>MNIFKFEFKRNLKSLIYWSLGTCATIVVFMSLFPSMKDMGMQELVGSKLEALPPALLEIFNFSSITDFSKINDYMGYTFQYIAMAFGIYGVTLGVNSIIQEESEGTIEFLYSKPVSRSKILWSKILSIAITFFAFSIIVGLVTVLISLAVKPEDLETMTLIMDIKGMFIGMALLGYIFMAVGIVISTALKKGKAATSIGVASFFGTYILGIMGKLKEEFDFMLYLSPFDWFIPSNILKDGFELKYIIIAFVIIIVSLLAASFVYRRKDFN</sequence>
<dbReference type="EMBL" id="CP016786">
    <property type="protein sequence ID" value="ASW43441.1"/>
    <property type="molecule type" value="Genomic_DNA"/>
</dbReference>
<evidence type="ECO:0000313" key="3">
    <source>
        <dbReference type="Proteomes" id="UP000264883"/>
    </source>
</evidence>
<accession>A0A343JD33</accession>
<feature type="transmembrane region" description="Helical" evidence="1">
    <location>
        <begin position="168"/>
        <end position="189"/>
    </location>
</feature>
<dbReference type="OrthoDB" id="9800309at2"/>
<keyword evidence="1" id="KW-0812">Transmembrane</keyword>
<proteinExistence type="predicted"/>
<feature type="transmembrane region" description="Helical" evidence="1">
    <location>
        <begin position="120"/>
        <end position="148"/>
    </location>
</feature>
<dbReference type="AlphaFoldDB" id="A0A343JD33"/>
<gene>
    <name evidence="2" type="ORF">BEN51_08100</name>
</gene>
<dbReference type="PANTHER" id="PTHR43471:SF12">
    <property type="entry name" value="HYPOTHETICAL MEMBRANE PROTEIN, CONSERVED"/>
    <property type="match status" value="1"/>
</dbReference>
<organism evidence="2 3">
    <name type="scientific">Clostridium isatidis</name>
    <dbReference type="NCBI Taxonomy" id="182773"/>
    <lineage>
        <taxon>Bacteria</taxon>
        <taxon>Bacillati</taxon>
        <taxon>Bacillota</taxon>
        <taxon>Clostridia</taxon>
        <taxon>Eubacteriales</taxon>
        <taxon>Clostridiaceae</taxon>
        <taxon>Clostridium</taxon>
    </lineage>
</organism>
<dbReference type="RefSeq" id="WP_119865575.1">
    <property type="nucleotide sequence ID" value="NZ_CP016786.1"/>
</dbReference>
<name>A0A343JD33_9CLOT</name>
<evidence type="ECO:0000256" key="1">
    <source>
        <dbReference type="SAM" id="Phobius"/>
    </source>
</evidence>
<keyword evidence="3" id="KW-1185">Reference proteome</keyword>
<dbReference type="GO" id="GO:0140359">
    <property type="term" value="F:ABC-type transporter activity"/>
    <property type="evidence" value="ECO:0007669"/>
    <property type="project" value="InterPro"/>
</dbReference>
<keyword evidence="1" id="KW-0472">Membrane</keyword>
<evidence type="ECO:0000313" key="2">
    <source>
        <dbReference type="EMBL" id="ASW43441.1"/>
    </source>
</evidence>
<feature type="transmembrane region" description="Helical" evidence="1">
    <location>
        <begin position="245"/>
        <end position="264"/>
    </location>
</feature>
<dbReference type="KEGG" id="cia:BEN51_08100"/>
<feature type="transmembrane region" description="Helical" evidence="1">
    <location>
        <begin position="79"/>
        <end position="99"/>
    </location>
</feature>
<reference evidence="2 3" key="1">
    <citation type="submission" date="2016-08" db="EMBL/GenBank/DDBJ databases">
        <title>Complete Genome Sequence Of The Indigo Reducing Clostridium isatidis DSM15098.</title>
        <authorList>
            <person name="Little G.T."/>
            <person name="Minton N.P."/>
        </authorList>
    </citation>
    <scope>NUCLEOTIDE SEQUENCE [LARGE SCALE GENOMIC DNA]</scope>
    <source>
        <strain evidence="2 3">DSM 15098</strain>
    </source>
</reference>
<dbReference type="PANTHER" id="PTHR43471">
    <property type="entry name" value="ABC TRANSPORTER PERMEASE"/>
    <property type="match status" value="1"/>
</dbReference>
<protein>
    <submittedName>
        <fullName evidence="2">ABC transporter permease</fullName>
    </submittedName>
</protein>